<name>A0A9D1EFT0_9FIRM</name>
<organism evidence="8 9">
    <name type="scientific">Candidatus Fimimorpha faecalis</name>
    <dbReference type="NCBI Taxonomy" id="2840824"/>
    <lineage>
        <taxon>Bacteria</taxon>
        <taxon>Bacillati</taxon>
        <taxon>Bacillota</taxon>
        <taxon>Clostridia</taxon>
        <taxon>Eubacteriales</taxon>
        <taxon>Candidatus Fimimorpha</taxon>
    </lineage>
</organism>
<proteinExistence type="inferred from homology"/>
<feature type="chain" id="PRO_5039490183" evidence="7">
    <location>
        <begin position="21"/>
        <end position="286"/>
    </location>
</feature>
<dbReference type="InterPro" id="IPR005950">
    <property type="entry name" value="ModA"/>
</dbReference>
<dbReference type="GO" id="GO:0015689">
    <property type="term" value="P:molybdate ion transport"/>
    <property type="evidence" value="ECO:0007669"/>
    <property type="project" value="InterPro"/>
</dbReference>
<keyword evidence="3 5" id="KW-0479">Metal-binding</keyword>
<feature type="compositionally biased region" description="Basic and acidic residues" evidence="6">
    <location>
        <begin position="29"/>
        <end position="53"/>
    </location>
</feature>
<dbReference type="PANTHER" id="PTHR30632">
    <property type="entry name" value="MOLYBDATE-BINDING PERIPLASMIC PROTEIN"/>
    <property type="match status" value="1"/>
</dbReference>
<dbReference type="Pfam" id="PF13531">
    <property type="entry name" value="SBP_bac_11"/>
    <property type="match status" value="1"/>
</dbReference>
<feature type="binding site" evidence="5">
    <location>
        <position position="219"/>
    </location>
    <ligand>
        <name>molybdate</name>
        <dbReference type="ChEBI" id="CHEBI:36264"/>
    </ligand>
</feature>
<dbReference type="GO" id="GO:0046872">
    <property type="term" value="F:metal ion binding"/>
    <property type="evidence" value="ECO:0007669"/>
    <property type="project" value="UniProtKB-KW"/>
</dbReference>
<evidence type="ECO:0000256" key="6">
    <source>
        <dbReference type="SAM" id="MobiDB-lite"/>
    </source>
</evidence>
<protein>
    <submittedName>
        <fullName evidence="8">Molybdate ABC transporter substrate-binding protein</fullName>
    </submittedName>
</protein>
<evidence type="ECO:0000256" key="1">
    <source>
        <dbReference type="ARBA" id="ARBA00009175"/>
    </source>
</evidence>
<accession>A0A9D1EFT0</accession>
<evidence type="ECO:0000256" key="7">
    <source>
        <dbReference type="SAM" id="SignalP"/>
    </source>
</evidence>
<evidence type="ECO:0000313" key="9">
    <source>
        <dbReference type="Proteomes" id="UP000824201"/>
    </source>
</evidence>
<dbReference type="InterPro" id="IPR050682">
    <property type="entry name" value="ModA/WtpA"/>
</dbReference>
<reference evidence="8" key="1">
    <citation type="submission" date="2020-10" db="EMBL/GenBank/DDBJ databases">
        <authorList>
            <person name="Gilroy R."/>
        </authorList>
    </citation>
    <scope>NUCLEOTIDE SEQUENCE</scope>
    <source>
        <strain evidence="8">ChiW13-3771</strain>
    </source>
</reference>
<dbReference type="Proteomes" id="UP000824201">
    <property type="component" value="Unassembled WGS sequence"/>
</dbReference>
<feature type="binding site" evidence="5">
    <location>
        <position position="201"/>
    </location>
    <ligand>
        <name>molybdate</name>
        <dbReference type="ChEBI" id="CHEBI:36264"/>
    </ligand>
</feature>
<dbReference type="FunFam" id="3.40.190.10:FF:000035">
    <property type="entry name" value="Molybdate ABC transporter substrate-binding protein"/>
    <property type="match status" value="1"/>
</dbReference>
<evidence type="ECO:0000313" key="8">
    <source>
        <dbReference type="EMBL" id="HIR89592.1"/>
    </source>
</evidence>
<dbReference type="AlphaFoldDB" id="A0A9D1EFT0"/>
<evidence type="ECO:0000256" key="4">
    <source>
        <dbReference type="ARBA" id="ARBA00022729"/>
    </source>
</evidence>
<evidence type="ECO:0000256" key="3">
    <source>
        <dbReference type="ARBA" id="ARBA00022723"/>
    </source>
</evidence>
<comment type="caution">
    <text evidence="8">The sequence shown here is derived from an EMBL/GenBank/DDBJ whole genome shotgun (WGS) entry which is preliminary data.</text>
</comment>
<comment type="similarity">
    <text evidence="1">Belongs to the bacterial solute-binding protein ModA family.</text>
</comment>
<dbReference type="GO" id="GO:0030973">
    <property type="term" value="F:molybdate ion binding"/>
    <property type="evidence" value="ECO:0007669"/>
    <property type="project" value="UniProtKB-ARBA"/>
</dbReference>
<dbReference type="SUPFAM" id="SSF53850">
    <property type="entry name" value="Periplasmic binding protein-like II"/>
    <property type="match status" value="1"/>
</dbReference>
<dbReference type="PROSITE" id="PS51257">
    <property type="entry name" value="PROKAR_LIPOPROTEIN"/>
    <property type="match status" value="1"/>
</dbReference>
<reference evidence="8" key="2">
    <citation type="journal article" date="2021" name="PeerJ">
        <title>Extensive microbial diversity within the chicken gut microbiome revealed by metagenomics and culture.</title>
        <authorList>
            <person name="Gilroy R."/>
            <person name="Ravi A."/>
            <person name="Getino M."/>
            <person name="Pursley I."/>
            <person name="Horton D.L."/>
            <person name="Alikhan N.F."/>
            <person name="Baker D."/>
            <person name="Gharbi K."/>
            <person name="Hall N."/>
            <person name="Watson M."/>
            <person name="Adriaenssens E.M."/>
            <person name="Foster-Nyarko E."/>
            <person name="Jarju S."/>
            <person name="Secka A."/>
            <person name="Antonio M."/>
            <person name="Oren A."/>
            <person name="Chaudhuri R.R."/>
            <person name="La Ragione R."/>
            <person name="Hildebrand F."/>
            <person name="Pallen M.J."/>
        </authorList>
    </citation>
    <scope>NUCLEOTIDE SEQUENCE</scope>
    <source>
        <strain evidence="8">ChiW13-3771</strain>
    </source>
</reference>
<dbReference type="EMBL" id="DVHN01000154">
    <property type="protein sequence ID" value="HIR89592.1"/>
    <property type="molecule type" value="Genomic_DNA"/>
</dbReference>
<keyword evidence="4 7" id="KW-0732">Signal</keyword>
<evidence type="ECO:0000256" key="5">
    <source>
        <dbReference type="PIRSR" id="PIRSR004846-1"/>
    </source>
</evidence>
<gene>
    <name evidence="8" type="primary">modA</name>
    <name evidence="8" type="ORF">IAC96_11655</name>
</gene>
<keyword evidence="2 5" id="KW-0500">Molybdenum</keyword>
<dbReference type="PIRSF" id="PIRSF004846">
    <property type="entry name" value="ModA"/>
    <property type="match status" value="1"/>
</dbReference>
<feature type="region of interest" description="Disordered" evidence="6">
    <location>
        <begin position="23"/>
        <end position="53"/>
    </location>
</feature>
<dbReference type="InterPro" id="IPR041879">
    <property type="entry name" value="YvgL-like_PBP2"/>
</dbReference>
<sequence length="286" mass="31810">MRRKKWFVALLCAVVGITAAACEGNSDDPSTKEVENTQERTQQSERETEEGKAEEVELHILAAASMTDVLTEIADKYEEEHPEITLTFSFDSSGTLQTQIEEGAPADVFISAALKQMNELNEQGLMDEDSIIELLENKVVLIKPKGSELDIASFEDVASDKVTMVAIGNSDVPVGQYTQTIYENLGLWDQIQEKANYATNVRQVLDWVATKNADCGIVYATDAAIEPEVEIISEAPEGSCTPAIYPAGIVKDSEYPEQAKEFMDFLKTDEVKEIFENYQFTYIYSE</sequence>
<dbReference type="Gene3D" id="3.40.190.10">
    <property type="entry name" value="Periplasmic binding protein-like II"/>
    <property type="match status" value="2"/>
</dbReference>
<dbReference type="NCBIfam" id="TIGR01256">
    <property type="entry name" value="modA"/>
    <property type="match status" value="1"/>
</dbReference>
<dbReference type="PANTHER" id="PTHR30632:SF0">
    <property type="entry name" value="SULFATE-BINDING PROTEIN"/>
    <property type="match status" value="1"/>
</dbReference>
<feature type="signal peptide" evidence="7">
    <location>
        <begin position="1"/>
        <end position="20"/>
    </location>
</feature>
<dbReference type="GO" id="GO:1901359">
    <property type="term" value="F:tungstate binding"/>
    <property type="evidence" value="ECO:0007669"/>
    <property type="project" value="UniProtKB-ARBA"/>
</dbReference>
<feature type="binding site" evidence="5">
    <location>
        <position position="93"/>
    </location>
    <ligand>
        <name>molybdate</name>
        <dbReference type="ChEBI" id="CHEBI:36264"/>
    </ligand>
</feature>
<dbReference type="CDD" id="cd13537">
    <property type="entry name" value="PBP2_YvgL_like"/>
    <property type="match status" value="1"/>
</dbReference>
<evidence type="ECO:0000256" key="2">
    <source>
        <dbReference type="ARBA" id="ARBA00022505"/>
    </source>
</evidence>
<feature type="binding site" evidence="5">
    <location>
        <position position="65"/>
    </location>
    <ligand>
        <name>molybdate</name>
        <dbReference type="ChEBI" id="CHEBI:36264"/>
    </ligand>
</feature>